<organism evidence="3 4">
    <name type="scientific">Brevundimonas variabilis</name>
    <dbReference type="NCBI Taxonomy" id="74312"/>
    <lineage>
        <taxon>Bacteria</taxon>
        <taxon>Pseudomonadati</taxon>
        <taxon>Pseudomonadota</taxon>
        <taxon>Alphaproteobacteria</taxon>
        <taxon>Caulobacterales</taxon>
        <taxon>Caulobacteraceae</taxon>
        <taxon>Brevundimonas</taxon>
    </lineage>
</organism>
<dbReference type="EMBL" id="JACHOR010000004">
    <property type="protein sequence ID" value="MBB5747066.1"/>
    <property type="molecule type" value="Genomic_DNA"/>
</dbReference>
<evidence type="ECO:0000313" key="4">
    <source>
        <dbReference type="Proteomes" id="UP000545037"/>
    </source>
</evidence>
<feature type="region of interest" description="Disordered" evidence="1">
    <location>
        <begin position="1"/>
        <end position="38"/>
    </location>
</feature>
<dbReference type="AlphaFoldDB" id="A0A7W9CKB1"/>
<protein>
    <recommendedName>
        <fullName evidence="2">Large polyvalent protein-associated domain-containing protein</fullName>
    </recommendedName>
</protein>
<feature type="compositionally biased region" description="Basic and acidic residues" evidence="1">
    <location>
        <begin position="194"/>
        <end position="206"/>
    </location>
</feature>
<reference evidence="3 4" key="1">
    <citation type="submission" date="2020-08" db="EMBL/GenBank/DDBJ databases">
        <title>Genomic Encyclopedia of Type Strains, Phase IV (KMG-IV): sequencing the most valuable type-strain genomes for metagenomic binning, comparative biology and taxonomic classification.</title>
        <authorList>
            <person name="Goeker M."/>
        </authorList>
    </citation>
    <scope>NUCLEOTIDE SEQUENCE [LARGE SCALE GENOMIC DNA]</scope>
    <source>
        <strain evidence="3 4">DSM 4737</strain>
    </source>
</reference>
<gene>
    <name evidence="3" type="ORF">GGR13_002673</name>
</gene>
<dbReference type="InterPro" id="IPR040677">
    <property type="entry name" value="LPD7"/>
</dbReference>
<comment type="caution">
    <text evidence="3">The sequence shown here is derived from an EMBL/GenBank/DDBJ whole genome shotgun (WGS) entry which is preliminary data.</text>
</comment>
<evidence type="ECO:0000256" key="1">
    <source>
        <dbReference type="SAM" id="MobiDB-lite"/>
    </source>
</evidence>
<sequence>MSPRSAKAPEQPVDNTVAPTPAKGSGARSRTRGDAPQAILDRYLIERDRQGRPARFYRDHRATEPMFRDEGRKLTTTQSYPDAVADMLKIAQHRGWTEVRVSGDEGFRREAWIQARSLGLEVKGYRPRDRDRQAADEPSVARSPSSRHLDQRAVEERLRAASVVVKRLIEDPAARTRLMEHALQRLHNRMNPARTRDRDSSRDRRS</sequence>
<feature type="region of interest" description="Disordered" evidence="1">
    <location>
        <begin position="124"/>
        <end position="150"/>
    </location>
</feature>
<evidence type="ECO:0000259" key="2">
    <source>
        <dbReference type="Pfam" id="PF18821"/>
    </source>
</evidence>
<evidence type="ECO:0000313" key="3">
    <source>
        <dbReference type="EMBL" id="MBB5747066.1"/>
    </source>
</evidence>
<accession>A0A7W9CKB1</accession>
<keyword evidence="4" id="KW-1185">Reference proteome</keyword>
<feature type="domain" description="Large polyvalent protein-associated" evidence="2">
    <location>
        <begin position="40"/>
        <end position="134"/>
    </location>
</feature>
<dbReference type="Pfam" id="PF18821">
    <property type="entry name" value="LPD7"/>
    <property type="match status" value="1"/>
</dbReference>
<proteinExistence type="predicted"/>
<feature type="region of interest" description="Disordered" evidence="1">
    <location>
        <begin position="183"/>
        <end position="206"/>
    </location>
</feature>
<feature type="compositionally biased region" description="Basic and acidic residues" evidence="1">
    <location>
        <begin position="124"/>
        <end position="135"/>
    </location>
</feature>
<dbReference type="Proteomes" id="UP000545037">
    <property type="component" value="Unassembled WGS sequence"/>
</dbReference>
<name>A0A7W9CKB1_9CAUL</name>
<dbReference type="RefSeq" id="WP_183214012.1">
    <property type="nucleotide sequence ID" value="NZ_JACHOR010000004.1"/>
</dbReference>